<protein>
    <submittedName>
        <fullName evidence="4">FlgN protein</fullName>
    </submittedName>
</protein>
<evidence type="ECO:0000313" key="3">
    <source>
        <dbReference type="EMBL" id="AMJ42405.1"/>
    </source>
</evidence>
<dbReference type="Proteomes" id="UP000068026">
    <property type="component" value="Chromosome"/>
</dbReference>
<dbReference type="EMBL" id="FQUA01000013">
    <property type="protein sequence ID" value="SHF01338.1"/>
    <property type="molecule type" value="Genomic_DNA"/>
</dbReference>
<dbReference type="InterPro" id="IPR007809">
    <property type="entry name" value="FlgN-like"/>
</dbReference>
<dbReference type="AlphaFoldDB" id="A0A0X8VCB4"/>
<dbReference type="InterPro" id="IPR036679">
    <property type="entry name" value="FlgN-like_sf"/>
</dbReference>
<dbReference type="KEGG" id="cpro:CPRO_28640"/>
<gene>
    <name evidence="3" type="ORF">CPRO_28640</name>
    <name evidence="4" type="ORF">SAMN02745151_02520</name>
</gene>
<dbReference type="Pfam" id="PF05130">
    <property type="entry name" value="FlgN"/>
    <property type="match status" value="1"/>
</dbReference>
<dbReference type="Gene3D" id="1.20.58.300">
    <property type="entry name" value="FlgN-like"/>
    <property type="match status" value="1"/>
</dbReference>
<dbReference type="RefSeq" id="WP_066053165.1">
    <property type="nucleotide sequence ID" value="NZ_CP014223.1"/>
</dbReference>
<keyword evidence="5" id="KW-1185">Reference proteome</keyword>
<reference evidence="3 5" key="1">
    <citation type="journal article" date="2016" name="Genome Announc.">
        <title>Complete Genome Sequence of the Amino Acid-Fermenting Clostridium propionicum X2 (DSM 1682).</title>
        <authorList>
            <person name="Poehlein A."/>
            <person name="Schlien K."/>
            <person name="Chowdhury N.P."/>
            <person name="Gottschalk G."/>
            <person name="Buckel W."/>
            <person name="Daniel R."/>
        </authorList>
    </citation>
    <scope>NUCLEOTIDE SEQUENCE [LARGE SCALE GENOMIC DNA]</scope>
    <source>
        <strain evidence="3 5">X2</strain>
    </source>
</reference>
<name>A0A0X8VCB4_ANAPI</name>
<dbReference type="SUPFAM" id="SSF140566">
    <property type="entry name" value="FlgN-like"/>
    <property type="match status" value="1"/>
</dbReference>
<evidence type="ECO:0000313" key="5">
    <source>
        <dbReference type="Proteomes" id="UP000068026"/>
    </source>
</evidence>
<dbReference type="GO" id="GO:0044780">
    <property type="term" value="P:bacterial-type flagellum assembly"/>
    <property type="evidence" value="ECO:0007669"/>
    <property type="project" value="InterPro"/>
</dbReference>
<evidence type="ECO:0000313" key="4">
    <source>
        <dbReference type="EMBL" id="SHF01338.1"/>
    </source>
</evidence>
<reference evidence="5" key="2">
    <citation type="submission" date="2016-01" db="EMBL/GenBank/DDBJ databases">
        <authorList>
            <person name="Poehlein A."/>
            <person name="Schlien K."/>
            <person name="Gottschalk G."/>
            <person name="Buckel W."/>
            <person name="Daniel R."/>
        </authorList>
    </citation>
    <scope>NUCLEOTIDE SEQUENCE [LARGE SCALE GENOMIC DNA]</scope>
    <source>
        <strain evidence="5">X2</strain>
    </source>
</reference>
<evidence type="ECO:0000256" key="2">
    <source>
        <dbReference type="SAM" id="MobiDB-lite"/>
    </source>
</evidence>
<feature type="region of interest" description="Disordered" evidence="2">
    <location>
        <begin position="130"/>
        <end position="149"/>
    </location>
</feature>
<keyword evidence="1" id="KW-1005">Bacterial flagellum biogenesis</keyword>
<dbReference type="Proteomes" id="UP000184204">
    <property type="component" value="Unassembled WGS sequence"/>
</dbReference>
<evidence type="ECO:0000256" key="1">
    <source>
        <dbReference type="ARBA" id="ARBA00022795"/>
    </source>
</evidence>
<organism evidence="4 6">
    <name type="scientific">Anaerotignum propionicum DSM 1682</name>
    <dbReference type="NCBI Taxonomy" id="991789"/>
    <lineage>
        <taxon>Bacteria</taxon>
        <taxon>Bacillati</taxon>
        <taxon>Bacillota</taxon>
        <taxon>Clostridia</taxon>
        <taxon>Lachnospirales</taxon>
        <taxon>Anaerotignaceae</taxon>
        <taxon>Anaerotignum</taxon>
    </lineage>
</organism>
<reference evidence="4" key="3">
    <citation type="submission" date="2016-11" db="EMBL/GenBank/DDBJ databases">
        <authorList>
            <person name="Varghese N."/>
            <person name="Submissions S."/>
        </authorList>
    </citation>
    <scope>NUCLEOTIDE SEQUENCE</scope>
    <source>
        <strain evidence="4">DSM 1682</strain>
    </source>
</reference>
<evidence type="ECO:0000313" key="6">
    <source>
        <dbReference type="Proteomes" id="UP000184204"/>
    </source>
</evidence>
<dbReference type="EMBL" id="CP014223">
    <property type="protein sequence ID" value="AMJ42405.1"/>
    <property type="molecule type" value="Genomic_DNA"/>
</dbReference>
<accession>A0A0X8VCB4</accession>
<proteinExistence type="predicted"/>
<sequence length="149" mass="16732">MTTIIDFHNIVIHLIELLEALIAIEKDKLESVTSKNLEALNNCIKNEQVLVLKLKGLDKKREQILSALGFDGLTYKEIISRLPAEQKEESSKLFAKLQKTTDEFHAINDSVKIALDVNLHIINTTLSKLGQNPETQQAPSGNNLKNRFA</sequence>
<reference evidence="6" key="4">
    <citation type="submission" date="2016-11" db="EMBL/GenBank/DDBJ databases">
        <authorList>
            <person name="Jaros S."/>
            <person name="Januszkiewicz K."/>
            <person name="Wedrychowicz H."/>
        </authorList>
    </citation>
    <scope>NUCLEOTIDE SEQUENCE [LARGE SCALE GENOMIC DNA]</scope>
    <source>
        <strain evidence="6">DSM 1682</strain>
    </source>
</reference>
<dbReference type="OrthoDB" id="1907866at2"/>